<sequence length="209" mass="22208">MGTSYENLLLIGEPEQVRAAAVAAGSDGWLVPAGPGRVALLPREDRWDVADVAAPASRLSAALGTPALTNEVIDSDAVVMTVYQDGRAVHRYVSDEAVLVDWFIDDDGNAMFRIGDVEHPADAAHPTGPSGADPEVFAPFGVGVVDRERLAAVLRGEPVDGERLRADDQHHRIIEALHLDPVALTTAFRGFLDGDLPGAVRVRPDAPPI</sequence>
<dbReference type="AlphaFoldDB" id="A0A8J3P5A2"/>
<reference evidence="1 2" key="1">
    <citation type="submission" date="2021-01" db="EMBL/GenBank/DDBJ databases">
        <title>Whole genome shotgun sequence of Catellatospora coxensis NBRC 107359.</title>
        <authorList>
            <person name="Komaki H."/>
            <person name="Tamura T."/>
        </authorList>
    </citation>
    <scope>NUCLEOTIDE SEQUENCE [LARGE SCALE GENOMIC DNA]</scope>
    <source>
        <strain evidence="1 2">NBRC 107359</strain>
    </source>
</reference>
<proteinExistence type="predicted"/>
<name>A0A8J3P5A2_9ACTN</name>
<evidence type="ECO:0000313" key="1">
    <source>
        <dbReference type="EMBL" id="GIG04234.1"/>
    </source>
</evidence>
<gene>
    <name evidence="1" type="ORF">Cco03nite_09340</name>
</gene>
<dbReference type="Proteomes" id="UP000630887">
    <property type="component" value="Unassembled WGS sequence"/>
</dbReference>
<evidence type="ECO:0000313" key="2">
    <source>
        <dbReference type="Proteomes" id="UP000630887"/>
    </source>
</evidence>
<dbReference type="RefSeq" id="WP_203688818.1">
    <property type="nucleotide sequence ID" value="NZ_BAAALC010000008.1"/>
</dbReference>
<keyword evidence="2" id="KW-1185">Reference proteome</keyword>
<organism evidence="1 2">
    <name type="scientific">Catellatospora coxensis</name>
    <dbReference type="NCBI Taxonomy" id="310354"/>
    <lineage>
        <taxon>Bacteria</taxon>
        <taxon>Bacillati</taxon>
        <taxon>Actinomycetota</taxon>
        <taxon>Actinomycetes</taxon>
        <taxon>Micromonosporales</taxon>
        <taxon>Micromonosporaceae</taxon>
        <taxon>Catellatospora</taxon>
    </lineage>
</organism>
<protein>
    <submittedName>
        <fullName evidence="1">Uncharacterized protein</fullName>
    </submittedName>
</protein>
<comment type="caution">
    <text evidence="1">The sequence shown here is derived from an EMBL/GenBank/DDBJ whole genome shotgun (WGS) entry which is preliminary data.</text>
</comment>
<dbReference type="EMBL" id="BONI01000006">
    <property type="protein sequence ID" value="GIG04234.1"/>
    <property type="molecule type" value="Genomic_DNA"/>
</dbReference>
<accession>A0A8J3P5A2</accession>